<dbReference type="SUPFAM" id="SSF54197">
    <property type="entry name" value="HIT-like"/>
    <property type="match status" value="1"/>
</dbReference>
<accession>A0A1B1Z0Z8</accession>
<proteinExistence type="predicted"/>
<dbReference type="RefSeq" id="WP_066286700.1">
    <property type="nucleotide sequence ID" value="NZ_CP016761.1"/>
</dbReference>
<dbReference type="OrthoDB" id="9784774at2"/>
<dbReference type="AlphaFoldDB" id="A0A1B1Z0Z8"/>
<protein>
    <submittedName>
        <fullName evidence="3">Cell-cycle regulation histidine triad HIT protein</fullName>
    </submittedName>
</protein>
<reference evidence="3 4" key="1">
    <citation type="submission" date="2016-08" db="EMBL/GenBank/DDBJ databases">
        <title>Complete genome sequence of Fictibacillus arsenicus G25-54, a strain with toxicity to nematodes and a potential arsenic-resistance activity.</title>
        <authorList>
            <person name="Zheng Z."/>
        </authorList>
    </citation>
    <scope>NUCLEOTIDE SEQUENCE [LARGE SCALE GENOMIC DNA]</scope>
    <source>
        <strain evidence="3 4">G25-54</strain>
    </source>
</reference>
<dbReference type="PANTHER" id="PTHR42997:SF1">
    <property type="entry name" value="AP-4-A PHOSPHORYLASE"/>
    <property type="match status" value="1"/>
</dbReference>
<evidence type="ECO:0000259" key="2">
    <source>
        <dbReference type="PROSITE" id="PS51084"/>
    </source>
</evidence>
<dbReference type="PROSITE" id="PS51084">
    <property type="entry name" value="HIT_2"/>
    <property type="match status" value="1"/>
</dbReference>
<dbReference type="Pfam" id="PF01230">
    <property type="entry name" value="HIT"/>
    <property type="match status" value="1"/>
</dbReference>
<dbReference type="InterPro" id="IPR052908">
    <property type="entry name" value="AP-4-A_phosphorylase"/>
</dbReference>
<dbReference type="InterPro" id="IPR036265">
    <property type="entry name" value="HIT-like_sf"/>
</dbReference>
<dbReference type="Proteomes" id="UP000077412">
    <property type="component" value="Chromosome"/>
</dbReference>
<evidence type="ECO:0000313" key="4">
    <source>
        <dbReference type="Proteomes" id="UP000077412"/>
    </source>
</evidence>
<organism evidence="3 4">
    <name type="scientific">Fictibacillus arsenicus</name>
    <dbReference type="NCBI Taxonomy" id="255247"/>
    <lineage>
        <taxon>Bacteria</taxon>
        <taxon>Bacillati</taxon>
        <taxon>Bacillota</taxon>
        <taxon>Bacilli</taxon>
        <taxon>Bacillales</taxon>
        <taxon>Fictibacillaceae</taxon>
        <taxon>Fictibacillus</taxon>
    </lineage>
</organism>
<dbReference type="STRING" id="255247.ABE41_003905"/>
<dbReference type="EMBL" id="CP016761">
    <property type="protein sequence ID" value="ANX11138.1"/>
    <property type="molecule type" value="Genomic_DNA"/>
</dbReference>
<dbReference type="Gene3D" id="3.30.428.10">
    <property type="entry name" value="HIT-like"/>
    <property type="match status" value="1"/>
</dbReference>
<sequence length="140" mass="16005">MKECLFCNPMNFPEQKIVFENESCYFIQSPKAQDILEGAGLVISKAHVETVFDLSEKEWMDTYELMQKAKKLLDETYGPDGYSTGWNVKPVGGQSIPHAHFHIIPRFADEPFAGKGIRAWIKSEANRRPSRKIEIEAEVK</sequence>
<dbReference type="KEGG" id="far:ABE41_003905"/>
<evidence type="ECO:0000256" key="1">
    <source>
        <dbReference type="PROSITE-ProRule" id="PRU00464"/>
    </source>
</evidence>
<evidence type="ECO:0000313" key="3">
    <source>
        <dbReference type="EMBL" id="ANX11138.1"/>
    </source>
</evidence>
<keyword evidence="4" id="KW-1185">Reference proteome</keyword>
<gene>
    <name evidence="3" type="ORF">ABE41_003905</name>
</gene>
<feature type="short sequence motif" description="Histidine triad motif" evidence="1">
    <location>
        <begin position="98"/>
        <end position="102"/>
    </location>
</feature>
<feature type="domain" description="HIT" evidence="2">
    <location>
        <begin position="5"/>
        <end position="113"/>
    </location>
</feature>
<dbReference type="PANTHER" id="PTHR42997">
    <property type="entry name" value="HIT FAMILY HYDROLASE"/>
    <property type="match status" value="1"/>
</dbReference>
<dbReference type="GO" id="GO:0003824">
    <property type="term" value="F:catalytic activity"/>
    <property type="evidence" value="ECO:0007669"/>
    <property type="project" value="InterPro"/>
</dbReference>
<name>A0A1B1Z0Z8_9BACL</name>
<dbReference type="InterPro" id="IPR011146">
    <property type="entry name" value="HIT-like"/>
</dbReference>